<dbReference type="GeneID" id="10797038"/>
<sequence length="117" mass="12050">MGARTDAGLTGLVLAATIAAFVRVGAPVSWPAAVLGGAGTLAFELVAARDPELVREYWEQRIVQVAAVILAVVVIIVGARVAPAPVLSAIAGALVTYLGFLVIVTVAVGTRHSRHER</sequence>
<reference evidence="2 3" key="1">
    <citation type="journal article" date="2012" name="Stand. Genomic Sci.">
        <title>Complete genome sequence of Halopiger xanaduensis type strain (SH-6(T)).</title>
        <authorList>
            <person name="Anderson I."/>
            <person name="Tindall B.J."/>
            <person name="Rohde M."/>
            <person name="Lucas S."/>
            <person name="Han J."/>
            <person name="Lapidus A."/>
            <person name="Cheng J.F."/>
            <person name="Goodwin L."/>
            <person name="Pitluck S."/>
            <person name="Peters L."/>
            <person name="Pati A."/>
            <person name="Mikhailova N."/>
            <person name="Pagani I."/>
            <person name="Teshima H."/>
            <person name="Han C."/>
            <person name="Tapia R."/>
            <person name="Land M."/>
            <person name="Woyke T."/>
            <person name="Klenk H.P."/>
            <person name="Kyrpides N."/>
            <person name="Ivanova N."/>
        </authorList>
    </citation>
    <scope>NUCLEOTIDE SEQUENCE [LARGE SCALE GENOMIC DNA]</scope>
    <source>
        <strain evidence="3">DSM 18323 / JCM 14033 / SH-6</strain>
    </source>
</reference>
<proteinExistence type="predicted"/>
<dbReference type="Proteomes" id="UP000006794">
    <property type="component" value="Chromosome"/>
</dbReference>
<evidence type="ECO:0000256" key="1">
    <source>
        <dbReference type="SAM" id="Phobius"/>
    </source>
</evidence>
<dbReference type="OrthoDB" id="206423at2157"/>
<dbReference type="STRING" id="797210.Halxa_2076"/>
<accession>F8D7X0</accession>
<feature type="transmembrane region" description="Helical" evidence="1">
    <location>
        <begin position="32"/>
        <end position="50"/>
    </location>
</feature>
<dbReference type="KEGG" id="hxa:Halxa_2076"/>
<dbReference type="eggNOG" id="arCOG10776">
    <property type="taxonomic scope" value="Archaea"/>
</dbReference>
<dbReference type="AlphaFoldDB" id="F8D7X0"/>
<feature type="transmembrane region" description="Helical" evidence="1">
    <location>
        <begin position="62"/>
        <end position="81"/>
    </location>
</feature>
<dbReference type="EMBL" id="CP002839">
    <property type="protein sequence ID" value="AEH36701.1"/>
    <property type="molecule type" value="Genomic_DNA"/>
</dbReference>
<keyword evidence="1" id="KW-1133">Transmembrane helix</keyword>
<name>F8D7X0_HALXS</name>
<keyword evidence="1" id="KW-0472">Membrane</keyword>
<feature type="transmembrane region" description="Helical" evidence="1">
    <location>
        <begin position="87"/>
        <end position="108"/>
    </location>
</feature>
<dbReference type="RefSeq" id="WP_013879594.1">
    <property type="nucleotide sequence ID" value="NC_015666.1"/>
</dbReference>
<feature type="transmembrane region" description="Helical" evidence="1">
    <location>
        <begin position="7"/>
        <end position="26"/>
    </location>
</feature>
<organism evidence="2 3">
    <name type="scientific">Halopiger xanaduensis (strain DSM 18323 / JCM 14033 / SH-6)</name>
    <dbReference type="NCBI Taxonomy" id="797210"/>
    <lineage>
        <taxon>Archaea</taxon>
        <taxon>Methanobacteriati</taxon>
        <taxon>Methanobacteriota</taxon>
        <taxon>Stenosarchaea group</taxon>
        <taxon>Halobacteria</taxon>
        <taxon>Halobacteriales</taxon>
        <taxon>Natrialbaceae</taxon>
        <taxon>Halopiger</taxon>
    </lineage>
</organism>
<evidence type="ECO:0000313" key="2">
    <source>
        <dbReference type="EMBL" id="AEH36701.1"/>
    </source>
</evidence>
<protein>
    <submittedName>
        <fullName evidence="2">Uncharacterized protein</fullName>
    </submittedName>
</protein>
<gene>
    <name evidence="2" type="ordered locus">Halxa_2076</name>
</gene>
<keyword evidence="3" id="KW-1185">Reference proteome</keyword>
<dbReference type="HOGENOM" id="CLU_168725_0_0_2"/>
<evidence type="ECO:0000313" key="3">
    <source>
        <dbReference type="Proteomes" id="UP000006794"/>
    </source>
</evidence>
<keyword evidence="1" id="KW-0812">Transmembrane</keyword>